<comment type="caution">
    <text evidence="1">The sequence shown here is derived from an EMBL/GenBank/DDBJ whole genome shotgun (WGS) entry which is preliminary data.</text>
</comment>
<dbReference type="AlphaFoldDB" id="A0A2N6T2L9"/>
<dbReference type="EMBL" id="PNHG01000029">
    <property type="protein sequence ID" value="PMC63534.1"/>
    <property type="molecule type" value="Genomic_DNA"/>
</dbReference>
<evidence type="ECO:0000313" key="2">
    <source>
        <dbReference type="Proteomes" id="UP000235836"/>
    </source>
</evidence>
<keyword evidence="2" id="KW-1185">Reference proteome</keyword>
<proteinExistence type="predicted"/>
<evidence type="ECO:0000313" key="1">
    <source>
        <dbReference type="EMBL" id="PMC63534.1"/>
    </source>
</evidence>
<reference evidence="1 2" key="1">
    <citation type="submission" date="2017-09" db="EMBL/GenBank/DDBJ databases">
        <title>Bacterial strain isolated from the female urinary microbiota.</title>
        <authorList>
            <person name="Thomas-White K."/>
            <person name="Kumar N."/>
            <person name="Forster S."/>
            <person name="Putonti C."/>
            <person name="Lawley T."/>
            <person name="Wolfe A.J."/>
        </authorList>
    </citation>
    <scope>NUCLEOTIDE SEQUENCE [LARGE SCALE GENOMIC DNA]</scope>
    <source>
        <strain evidence="1 2">UMB0792</strain>
    </source>
</reference>
<organism evidence="1 2">
    <name type="scientific">Corynebacterium tuscaniense</name>
    <dbReference type="NCBI Taxonomy" id="302449"/>
    <lineage>
        <taxon>Bacteria</taxon>
        <taxon>Bacillati</taxon>
        <taxon>Actinomycetota</taxon>
        <taxon>Actinomycetes</taxon>
        <taxon>Mycobacteriales</taxon>
        <taxon>Corynebacteriaceae</taxon>
        <taxon>Corynebacterium</taxon>
    </lineage>
</organism>
<name>A0A2N6T2L9_9CORY</name>
<protein>
    <submittedName>
        <fullName evidence="1">Uncharacterized protein</fullName>
    </submittedName>
</protein>
<dbReference type="RefSeq" id="WP_102724561.1">
    <property type="nucleotide sequence ID" value="NZ_PNHG01000029.1"/>
</dbReference>
<accession>A0A2N6T2L9</accession>
<sequence>MSATPRVVLGKATASQTVECLPNNLAVQKPLDKCFWRIVLRISIPDCRLSGATRSAGGFELQSHLWQLAPLSVPSIELGATVKPAGLIAIKPTRLPLGRVVANGFSREAYRPNGMGIVASILADETEAVAILQHVELQRGFLVVIERNQFNILRQINP</sequence>
<dbReference type="Proteomes" id="UP000235836">
    <property type="component" value="Unassembled WGS sequence"/>
</dbReference>
<gene>
    <name evidence="1" type="ORF">CJ203_10615</name>
</gene>